<protein>
    <submittedName>
        <fullName evidence="1">C4-dicarboxylate ABC transporter permease</fullName>
    </submittedName>
</protein>
<sequence>MTSIFLFTALFIFLFMGMPISVCLGLSSMLAIFFFGNDSLASLSLKLFETSEHYTL</sequence>
<accession>A0A966LY57</accession>
<dbReference type="AlphaFoldDB" id="A0A966LY57"/>
<dbReference type="Proteomes" id="UP000747791">
    <property type="component" value="Unassembled WGS sequence"/>
</dbReference>
<feature type="non-terminal residue" evidence="1">
    <location>
        <position position="56"/>
    </location>
</feature>
<comment type="caution">
    <text evidence="1">The sequence shown here is derived from an EMBL/GenBank/DDBJ whole genome shotgun (WGS) entry which is preliminary data.</text>
</comment>
<gene>
    <name evidence="1" type="ORF">EBX74_04570</name>
</gene>
<evidence type="ECO:0000313" key="1">
    <source>
        <dbReference type="EMBL" id="NCU53537.1"/>
    </source>
</evidence>
<reference evidence="1" key="1">
    <citation type="submission" date="2018-10" db="EMBL/GenBank/DDBJ databases">
        <title>Iterative Subtractive Binning of Freshwater Chronoseries Metagenomes Recovers Nearly Complete Genomes from over Four Hundred Novel Species.</title>
        <authorList>
            <person name="Rodriguez-R L.M."/>
            <person name="Tsementzi D."/>
            <person name="Luo C."/>
            <person name="Konstantinidis K.T."/>
        </authorList>
    </citation>
    <scope>NUCLEOTIDE SEQUENCE</scope>
    <source>
        <strain evidence="1">WB8_2A_004</strain>
    </source>
</reference>
<proteinExistence type="predicted"/>
<dbReference type="EMBL" id="RGOB01000189">
    <property type="protein sequence ID" value="NCU53537.1"/>
    <property type="molecule type" value="Genomic_DNA"/>
</dbReference>
<name>A0A966LY57_9PROT</name>
<evidence type="ECO:0000313" key="2">
    <source>
        <dbReference type="Proteomes" id="UP000747791"/>
    </source>
</evidence>
<organism evidence="1 2">
    <name type="scientific">Candidatus Fonsibacter lacus</name>
    <dbReference type="NCBI Taxonomy" id="2576439"/>
    <lineage>
        <taxon>Bacteria</taxon>
        <taxon>Pseudomonadati</taxon>
        <taxon>Pseudomonadota</taxon>
        <taxon>Alphaproteobacteria</taxon>
        <taxon>Candidatus Pelagibacterales</taxon>
        <taxon>Candidatus Pelagibacterales incertae sedis</taxon>
        <taxon>Candidatus Fonsibacter</taxon>
    </lineage>
</organism>